<dbReference type="GO" id="GO:0005506">
    <property type="term" value="F:iron ion binding"/>
    <property type="evidence" value="ECO:0007669"/>
    <property type="project" value="InterPro"/>
</dbReference>
<evidence type="ECO:0000256" key="1">
    <source>
        <dbReference type="ARBA" id="ARBA00001962"/>
    </source>
</evidence>
<evidence type="ECO:0000256" key="2">
    <source>
        <dbReference type="ARBA" id="ARBA00022714"/>
    </source>
</evidence>
<dbReference type="EMBL" id="FTPD01000003">
    <property type="protein sequence ID" value="SIT53411.1"/>
    <property type="molecule type" value="Genomic_DNA"/>
</dbReference>
<dbReference type="InterPro" id="IPR001663">
    <property type="entry name" value="Rng_hydr_dOase-A"/>
</dbReference>
<dbReference type="InterPro" id="IPR015879">
    <property type="entry name" value="Ring_hydroxy_dOase_asu_C_dom"/>
</dbReference>
<feature type="domain" description="Rieske" evidence="7">
    <location>
        <begin position="52"/>
        <end position="161"/>
    </location>
</feature>
<proteinExistence type="predicted"/>
<dbReference type="PROSITE" id="PS51296">
    <property type="entry name" value="RIESKE"/>
    <property type="match status" value="1"/>
</dbReference>
<dbReference type="STRING" id="1631249.BQ8794_110217"/>
<name>A0A1R3V0J3_9HYPH</name>
<protein>
    <submittedName>
        <fullName evidence="8">Dioxygenase alpha subunit</fullName>
    </submittedName>
</protein>
<keyword evidence="5" id="KW-0408">Iron</keyword>
<dbReference type="CDD" id="cd03469">
    <property type="entry name" value="Rieske_RO_Alpha_N"/>
    <property type="match status" value="1"/>
</dbReference>
<sequence>MSIQQKKSFFMNPHLRDVAIPNNWDRRGLPGWSYHSDAVLELEKEYVFRNHWQIAGHISDLPNAGDYLTMDVVGERALIVRGKDGVVRAFNNMCRHRGSRVVADSQGNCKNALVCPFHGWVYNLDGTLRGAARPRSFPDLDKTEFGLMPIELEIWMGFIFIRFRKGGPQPPVAELLKPIEAEIAHYGVAEMVPSWGIWSQTSPVNWKSVRDVDNEGYHVAMAHPALQDLYGATYFDEPFINGVSRSFATYNPHAGRRWSVAQYIKIAPKAKHLPDHLRKAWIYYGIFPNNALSIMPESVQFYQEFPLSTGETLLRGAIYRYPDETREQAAARYLAYRIDRDTMNEDVQLSVWSNESMLSEAFEGFYLSDLEYGVRTHHDHLRKQIPVLGLETAPEEKDMWALNEALRSRS</sequence>
<keyword evidence="6" id="KW-0411">Iron-sulfur</keyword>
<keyword evidence="9" id="KW-1185">Reference proteome</keyword>
<organism evidence="8 9">
    <name type="scientific">Mesorhizobium prunaredense</name>
    <dbReference type="NCBI Taxonomy" id="1631249"/>
    <lineage>
        <taxon>Bacteria</taxon>
        <taxon>Pseudomonadati</taxon>
        <taxon>Pseudomonadota</taxon>
        <taxon>Alphaproteobacteria</taxon>
        <taxon>Hyphomicrobiales</taxon>
        <taxon>Phyllobacteriaceae</taxon>
        <taxon>Mesorhizobium</taxon>
    </lineage>
</organism>
<dbReference type="InterPro" id="IPR036922">
    <property type="entry name" value="Rieske_2Fe-2S_sf"/>
</dbReference>
<dbReference type="CDD" id="cd00680">
    <property type="entry name" value="RHO_alpha_C"/>
    <property type="match status" value="1"/>
</dbReference>
<reference evidence="9" key="1">
    <citation type="submission" date="2017-01" db="EMBL/GenBank/DDBJ databases">
        <authorList>
            <person name="Brunel B."/>
        </authorList>
    </citation>
    <scope>NUCLEOTIDE SEQUENCE [LARGE SCALE GENOMIC DNA]</scope>
</reference>
<keyword evidence="2" id="KW-0001">2Fe-2S</keyword>
<dbReference type="Gene3D" id="3.90.380.10">
    <property type="entry name" value="Naphthalene 1,2-dioxygenase Alpha Subunit, Chain A, domain 1"/>
    <property type="match status" value="1"/>
</dbReference>
<keyword evidence="4" id="KW-0560">Oxidoreductase</keyword>
<comment type="cofactor">
    <cofactor evidence="1">
        <name>Fe cation</name>
        <dbReference type="ChEBI" id="CHEBI:24875"/>
    </cofactor>
</comment>
<dbReference type="Gene3D" id="2.102.10.10">
    <property type="entry name" value="Rieske [2Fe-2S] iron-sulphur domain"/>
    <property type="match status" value="1"/>
</dbReference>
<evidence type="ECO:0000256" key="5">
    <source>
        <dbReference type="ARBA" id="ARBA00023004"/>
    </source>
</evidence>
<dbReference type="SUPFAM" id="SSF50022">
    <property type="entry name" value="ISP domain"/>
    <property type="match status" value="1"/>
</dbReference>
<dbReference type="PRINTS" id="PR00090">
    <property type="entry name" value="RNGDIOXGNASE"/>
</dbReference>
<dbReference type="Pfam" id="PF00355">
    <property type="entry name" value="Rieske"/>
    <property type="match status" value="1"/>
</dbReference>
<accession>A0A1R3V0J3</accession>
<evidence type="ECO:0000259" key="7">
    <source>
        <dbReference type="PROSITE" id="PS51296"/>
    </source>
</evidence>
<dbReference type="SUPFAM" id="SSF55961">
    <property type="entry name" value="Bet v1-like"/>
    <property type="match status" value="1"/>
</dbReference>
<dbReference type="AlphaFoldDB" id="A0A1R3V0J3"/>
<dbReference type="GO" id="GO:0051537">
    <property type="term" value="F:2 iron, 2 sulfur cluster binding"/>
    <property type="evidence" value="ECO:0007669"/>
    <property type="project" value="UniProtKB-KW"/>
</dbReference>
<keyword evidence="3" id="KW-0479">Metal-binding</keyword>
<evidence type="ECO:0000313" key="9">
    <source>
        <dbReference type="Proteomes" id="UP000188388"/>
    </source>
</evidence>
<evidence type="ECO:0000256" key="6">
    <source>
        <dbReference type="ARBA" id="ARBA00023014"/>
    </source>
</evidence>
<dbReference type="InterPro" id="IPR017941">
    <property type="entry name" value="Rieske_2Fe-2S"/>
</dbReference>
<dbReference type="PANTHER" id="PTHR43756">
    <property type="entry name" value="CHOLINE MONOOXYGENASE, CHLOROPLASTIC"/>
    <property type="match status" value="1"/>
</dbReference>
<gene>
    <name evidence="8" type="ORF">BQ8794_110217</name>
</gene>
<evidence type="ECO:0000313" key="8">
    <source>
        <dbReference type="EMBL" id="SIT53411.1"/>
    </source>
</evidence>
<keyword evidence="8" id="KW-0223">Dioxygenase</keyword>
<dbReference type="Proteomes" id="UP000188388">
    <property type="component" value="Unassembled WGS sequence"/>
</dbReference>
<dbReference type="PANTHER" id="PTHR43756:SF5">
    <property type="entry name" value="CHOLINE MONOOXYGENASE, CHLOROPLASTIC"/>
    <property type="match status" value="1"/>
</dbReference>
<dbReference type="Pfam" id="PF00848">
    <property type="entry name" value="Ring_hydroxyl_A"/>
    <property type="match status" value="1"/>
</dbReference>
<dbReference type="GO" id="GO:0051213">
    <property type="term" value="F:dioxygenase activity"/>
    <property type="evidence" value="ECO:0007669"/>
    <property type="project" value="UniProtKB-KW"/>
</dbReference>
<evidence type="ECO:0000256" key="3">
    <source>
        <dbReference type="ARBA" id="ARBA00022723"/>
    </source>
</evidence>
<evidence type="ECO:0000256" key="4">
    <source>
        <dbReference type="ARBA" id="ARBA00023002"/>
    </source>
</evidence>